<reference evidence="4 5" key="1">
    <citation type="submission" date="2020-08" db="EMBL/GenBank/DDBJ databases">
        <authorList>
            <person name="Liu C."/>
            <person name="Sun Q."/>
        </authorList>
    </citation>
    <scope>NUCLEOTIDE SEQUENCE [LARGE SCALE GENOMIC DNA]</scope>
    <source>
        <strain evidence="4 5">NSJ-59</strain>
    </source>
</reference>
<organism evidence="4 5">
    <name type="scientific">Megasphaera hominis</name>
    <dbReference type="NCBI Taxonomy" id="159836"/>
    <lineage>
        <taxon>Bacteria</taxon>
        <taxon>Bacillati</taxon>
        <taxon>Bacillota</taxon>
        <taxon>Negativicutes</taxon>
        <taxon>Veillonellales</taxon>
        <taxon>Veillonellaceae</taxon>
        <taxon>Megasphaera</taxon>
    </lineage>
</organism>
<keyword evidence="5" id="KW-1185">Reference proteome</keyword>
<dbReference type="RefSeq" id="WP_186502807.1">
    <property type="nucleotide sequence ID" value="NZ_JACOGK010000011.1"/>
</dbReference>
<dbReference type="PANTHER" id="PTHR43018">
    <property type="entry name" value="PHOSPHO-2-DEHYDRO-3-DEOXYHEPTONATE ALDOLASE"/>
    <property type="match status" value="1"/>
</dbReference>
<dbReference type="InterPro" id="IPR006268">
    <property type="entry name" value="DAHP_syn_2"/>
</dbReference>
<dbReference type="InterPro" id="IPR041071">
    <property type="entry name" value="DAHP_snth_FXD"/>
</dbReference>
<dbReference type="InterPro" id="IPR052899">
    <property type="entry name" value="Class-I_DAHP_synthase"/>
</dbReference>
<feature type="domain" description="DAHP synthase ferredoxin-like" evidence="3">
    <location>
        <begin position="1"/>
        <end position="65"/>
    </location>
</feature>
<protein>
    <submittedName>
        <fullName evidence="4">3-deoxy-7-phosphoheptulonate synthase</fullName>
        <ecNumber evidence="4">2.5.1.54</ecNumber>
    </submittedName>
</protein>
<feature type="domain" description="DAHP synthetase I/KDSA" evidence="2">
    <location>
        <begin position="86"/>
        <end position="330"/>
    </location>
</feature>
<sequence>MIIVLKPGATKEQSDALIKVIRARGLQIDVSKGASKTVLGLVGNTSVLDMEQLQGYECVDQVIRVDVPYKRASRAFHPQDSVISVGKGVSVGGKKLAVIAGPCSIETPEQIEGVAKSVAAAGAAMLRGGAFKPRTSPYSFQGLKDKGLDMLCAAGKKANLPVVTEIMSADKLPLFLSDDVDVIQIGARNMQNFDLLKAVGKTNKTVLLKRGLSATIEEWLMSAEYIMAEGNHNVILCERGIRTFETYTRNTLDLSAVLAVKRQSHLPIIVDPSHATGKRWMVADLARAAVAAGADGLMIEVHNDPDNAWCDGAQSITPAMFAELMDSLRQLAPIVGREI</sequence>
<name>A0ABR6VHM7_9FIRM</name>
<dbReference type="Proteomes" id="UP000606870">
    <property type="component" value="Unassembled WGS sequence"/>
</dbReference>
<dbReference type="GO" id="GO:0003849">
    <property type="term" value="F:3-deoxy-7-phosphoheptulonate synthase activity"/>
    <property type="evidence" value="ECO:0007669"/>
    <property type="project" value="UniProtKB-EC"/>
</dbReference>
<proteinExistence type="predicted"/>
<dbReference type="EC" id="2.5.1.54" evidence="4"/>
<gene>
    <name evidence="4" type="primary">aroF</name>
    <name evidence="4" type="ORF">H8J70_05250</name>
</gene>
<dbReference type="Pfam" id="PF00793">
    <property type="entry name" value="DAHP_synth_1"/>
    <property type="match status" value="1"/>
</dbReference>
<dbReference type="NCBIfam" id="TIGR01361">
    <property type="entry name" value="DAHP_synth_Bsub"/>
    <property type="match status" value="1"/>
</dbReference>
<evidence type="ECO:0000313" key="5">
    <source>
        <dbReference type="Proteomes" id="UP000606870"/>
    </source>
</evidence>
<dbReference type="PANTHER" id="PTHR43018:SF3">
    <property type="entry name" value="CARBOXYSOME FORMATION PROTEIN"/>
    <property type="match status" value="1"/>
</dbReference>
<comment type="caution">
    <text evidence="4">The sequence shown here is derived from an EMBL/GenBank/DDBJ whole genome shotgun (WGS) entry which is preliminary data.</text>
</comment>
<dbReference type="SUPFAM" id="SSF51569">
    <property type="entry name" value="Aldolase"/>
    <property type="match status" value="1"/>
</dbReference>
<evidence type="ECO:0000256" key="1">
    <source>
        <dbReference type="ARBA" id="ARBA00022679"/>
    </source>
</evidence>
<dbReference type="Gene3D" id="3.20.20.70">
    <property type="entry name" value="Aldolase class I"/>
    <property type="match status" value="1"/>
</dbReference>
<dbReference type="InterPro" id="IPR013785">
    <property type="entry name" value="Aldolase_TIM"/>
</dbReference>
<accession>A0ABR6VHM7</accession>
<dbReference type="NCBIfam" id="NF006421">
    <property type="entry name" value="PRK08673.1"/>
    <property type="match status" value="1"/>
</dbReference>
<evidence type="ECO:0000313" key="4">
    <source>
        <dbReference type="EMBL" id="MBC3536653.1"/>
    </source>
</evidence>
<dbReference type="EMBL" id="JACOGK010000011">
    <property type="protein sequence ID" value="MBC3536653.1"/>
    <property type="molecule type" value="Genomic_DNA"/>
</dbReference>
<dbReference type="InterPro" id="IPR006218">
    <property type="entry name" value="DAHP1/KDSA"/>
</dbReference>
<evidence type="ECO:0000259" key="2">
    <source>
        <dbReference type="Pfam" id="PF00793"/>
    </source>
</evidence>
<dbReference type="Pfam" id="PF18152">
    <property type="entry name" value="DAHP_snth_FXD"/>
    <property type="match status" value="1"/>
</dbReference>
<keyword evidence="1 4" id="KW-0808">Transferase</keyword>
<dbReference type="NCBIfam" id="NF009239">
    <property type="entry name" value="PRK12595.1"/>
    <property type="match status" value="1"/>
</dbReference>
<evidence type="ECO:0000259" key="3">
    <source>
        <dbReference type="Pfam" id="PF18152"/>
    </source>
</evidence>
<dbReference type="Gene3D" id="3.30.70.1140">
    <property type="entry name" value="Phospho-2-dehydro-3-deoxyheptonate aldolase, domain 1"/>
    <property type="match status" value="1"/>
</dbReference>